<evidence type="ECO:0000259" key="14">
    <source>
        <dbReference type="PROSITE" id="PS51195"/>
    </source>
</evidence>
<dbReference type="InterPro" id="IPR014001">
    <property type="entry name" value="Helicase_ATP-bd"/>
</dbReference>
<feature type="short sequence motif" description="Q motif" evidence="10">
    <location>
        <begin position="104"/>
        <end position="132"/>
    </location>
</feature>
<dbReference type="GO" id="GO:0000463">
    <property type="term" value="P:maturation of LSU-rRNA from tricistronic rRNA transcript (SSU-rRNA, 5.8S rRNA, LSU-rRNA)"/>
    <property type="evidence" value="ECO:0007669"/>
    <property type="project" value="EnsemblFungi"/>
</dbReference>
<keyword evidence="5" id="KW-0378">Hydrolase</keyword>
<dbReference type="InterPro" id="IPR001650">
    <property type="entry name" value="Helicase_C-like"/>
</dbReference>
<dbReference type="InterPro" id="IPR033517">
    <property type="entry name" value="DDX54/DBP10_DEAD-box_helicase"/>
</dbReference>
<keyword evidence="16" id="KW-1185">Reference proteome</keyword>
<dbReference type="PANTHER" id="PTHR47959:SF8">
    <property type="entry name" value="RNA HELICASE"/>
    <property type="match status" value="1"/>
</dbReference>
<dbReference type="GO" id="GO:0003723">
    <property type="term" value="F:RNA binding"/>
    <property type="evidence" value="ECO:0007669"/>
    <property type="project" value="UniProtKB-KW"/>
</dbReference>
<feature type="compositionally biased region" description="Basic and acidic residues" evidence="11">
    <location>
        <begin position="14"/>
        <end position="27"/>
    </location>
</feature>
<dbReference type="GO" id="GO:0042802">
    <property type="term" value="F:identical protein binding"/>
    <property type="evidence" value="ECO:0007669"/>
    <property type="project" value="EnsemblFungi"/>
</dbReference>
<feature type="compositionally biased region" description="Polar residues" evidence="11">
    <location>
        <begin position="630"/>
        <end position="641"/>
    </location>
</feature>
<evidence type="ECO:0000256" key="4">
    <source>
        <dbReference type="ARBA" id="ARBA00022741"/>
    </source>
</evidence>
<feature type="region of interest" description="Disordered" evidence="11">
    <location>
        <begin position="763"/>
        <end position="880"/>
    </location>
</feature>
<dbReference type="Proteomes" id="UP000070544">
    <property type="component" value="Unassembled WGS sequence"/>
</dbReference>
<dbReference type="Pfam" id="PF00270">
    <property type="entry name" value="DEAD"/>
    <property type="match status" value="1"/>
</dbReference>
<keyword evidence="4" id="KW-0547">Nucleotide-binding</keyword>
<dbReference type="PROSITE" id="PS51194">
    <property type="entry name" value="HELICASE_CTER"/>
    <property type="match status" value="1"/>
</dbReference>
<evidence type="ECO:0000256" key="8">
    <source>
        <dbReference type="ARBA" id="ARBA00022884"/>
    </source>
</evidence>
<keyword evidence="6" id="KW-0347">Helicase</keyword>
<dbReference type="Pfam" id="PF00271">
    <property type="entry name" value="Helicase_C"/>
    <property type="match status" value="1"/>
</dbReference>
<evidence type="ECO:0000256" key="1">
    <source>
        <dbReference type="ARBA" id="ARBA00003706"/>
    </source>
</evidence>
<keyword evidence="8" id="KW-0694">RNA-binding</keyword>
<comment type="function">
    <text evidence="1">ATP-binding RNA helicase involved in the biogenesis of 60S ribosomal subunits and is required for the normal formation of 25S and 5.8S rRNAs.</text>
</comment>
<keyword evidence="7" id="KW-0067">ATP-binding</keyword>
<feature type="compositionally biased region" description="Polar residues" evidence="11">
    <location>
        <begin position="796"/>
        <end position="810"/>
    </location>
</feature>
<dbReference type="CDD" id="cd17959">
    <property type="entry name" value="DEADc_DDX54"/>
    <property type="match status" value="1"/>
</dbReference>
<name>A0A138ZYY5_GONPJ</name>
<dbReference type="SMART" id="SM00490">
    <property type="entry name" value="HELICc"/>
    <property type="match status" value="1"/>
</dbReference>
<dbReference type="STRING" id="1344416.A0A138ZYY5"/>
<evidence type="ECO:0000313" key="15">
    <source>
        <dbReference type="EMBL" id="KXS09343.1"/>
    </source>
</evidence>
<reference evidence="15 16" key="1">
    <citation type="journal article" date="2015" name="Genome Biol. Evol.">
        <title>Phylogenomic analyses indicate that early fungi evolved digesting cell walls of algal ancestors of land plants.</title>
        <authorList>
            <person name="Chang Y."/>
            <person name="Wang S."/>
            <person name="Sekimoto S."/>
            <person name="Aerts A.L."/>
            <person name="Choi C."/>
            <person name="Clum A."/>
            <person name="LaButti K.M."/>
            <person name="Lindquist E.A."/>
            <person name="Yee Ngan C."/>
            <person name="Ohm R.A."/>
            <person name="Salamov A.A."/>
            <person name="Grigoriev I.V."/>
            <person name="Spatafora J.W."/>
            <person name="Berbee M.L."/>
        </authorList>
    </citation>
    <scope>NUCLEOTIDE SEQUENCE [LARGE SCALE GENOMIC DNA]</scope>
    <source>
        <strain evidence="15 16">JEL478</strain>
    </source>
</reference>
<evidence type="ECO:0000256" key="5">
    <source>
        <dbReference type="ARBA" id="ARBA00022801"/>
    </source>
</evidence>
<sequence length="880" mass="96064">MKRPRNANGKHPRKKEEPPVDSDKVDGWEDEQDAEVENDGFQGEDFEDDGSQSDVNDGSESGEDDGNADSERPRKRAKVDGKLTDKDANGHKKKKAKPNKNPGGTFQSLDLYPSLLRALLLRGFRLPTPIQRRSIPLALAGRDVVAMARTGSGKTLAFLIPIVNKLKAHSERVGARALILEPTRELAVQTAKVAKEVSKYTDLRIAVVVGGEGLEDQFEAMAGNPDIVVATPGRLVHLIIEMSLSLSTVEAVVYDEADRLFELGFAPQLREIQHRLSPNRQTSLFSATLPSLLVEFARAGLRDPVMVRLEAEGRINPDLELLFLTIPPPSRLAALLFLLRTLIPPTSQTLIFCSTKHHVELVSHALHLSGLAAVPCHGGMDQVARKNNLDAFRKGTVKCLIVTDVAARGLDVPSLDEVVNFDFPGSAKVFVHRVGRAGRAGRKGRAWSLVGGEEIPYLLDLHLFSTRPLVAISPTSPTTTPPSYTSTICVGSLPQNLLDTEAERIENYRRTDGDWEGLEKAADNAGRMWARTREKPTGDGIRKAKELGKVGVHPLVATLLDSADQEQAAMVAEIGSFRPPETVFEVGKRGHRSKEALVMLERRRAAAKILAKKPAKSRPSSASSKETDEATATYTGGSTVATVFEGDDDDDTGATNPSSDPSQSEFFVPYQPPNAAADRAYSVSSGSSAFLREAQAASFELTGEVDAGIPGKGGKGAQVWDKKKKRFVRKTIGGDNIKRMRSESGALVEASFKAGRFEEWQKKTKTTMPRVGELEDTSMKGRRGPTVSGFRKFRHTGTTAPTPGSMSQQRKMAKRSKGEDRDESGQRGSAGKGNKGSGKKTVKWAGVKPKRELKSKQQIVKERLLKEKRREKTGRHKKKK</sequence>
<feature type="compositionally biased region" description="Polar residues" evidence="11">
    <location>
        <begin position="653"/>
        <end position="665"/>
    </location>
</feature>
<feature type="compositionally biased region" description="Basic residues" evidence="11">
    <location>
        <begin position="871"/>
        <end position="880"/>
    </location>
</feature>
<evidence type="ECO:0000256" key="2">
    <source>
        <dbReference type="ARBA" id="ARBA00010379"/>
    </source>
</evidence>
<evidence type="ECO:0000256" key="10">
    <source>
        <dbReference type="PROSITE-ProRule" id="PRU00552"/>
    </source>
</evidence>
<dbReference type="CDD" id="cd18787">
    <property type="entry name" value="SF2_C_DEAD"/>
    <property type="match status" value="1"/>
</dbReference>
<dbReference type="GO" id="GO:0003724">
    <property type="term" value="F:RNA helicase activity"/>
    <property type="evidence" value="ECO:0007669"/>
    <property type="project" value="UniProtKB-EC"/>
</dbReference>
<evidence type="ECO:0000256" key="6">
    <source>
        <dbReference type="ARBA" id="ARBA00022806"/>
    </source>
</evidence>
<evidence type="ECO:0000259" key="13">
    <source>
        <dbReference type="PROSITE" id="PS51194"/>
    </source>
</evidence>
<feature type="compositionally biased region" description="Basic and acidic residues" evidence="11">
    <location>
        <begin position="849"/>
        <end position="870"/>
    </location>
</feature>
<evidence type="ECO:0000259" key="12">
    <source>
        <dbReference type="PROSITE" id="PS51192"/>
    </source>
</evidence>
<evidence type="ECO:0000313" key="16">
    <source>
        <dbReference type="Proteomes" id="UP000070544"/>
    </source>
</evidence>
<dbReference type="GO" id="GO:0016887">
    <property type="term" value="F:ATP hydrolysis activity"/>
    <property type="evidence" value="ECO:0007669"/>
    <property type="project" value="RHEA"/>
</dbReference>
<dbReference type="InterPro" id="IPR050079">
    <property type="entry name" value="DEAD_box_RNA_helicase"/>
</dbReference>
<feature type="compositionally biased region" description="Acidic residues" evidence="11">
    <location>
        <begin position="28"/>
        <end position="51"/>
    </location>
</feature>
<evidence type="ECO:0000256" key="9">
    <source>
        <dbReference type="ARBA" id="ARBA00047984"/>
    </source>
</evidence>
<dbReference type="GO" id="GO:1902626">
    <property type="term" value="P:assembly of large subunit precursor of preribosome"/>
    <property type="evidence" value="ECO:0007669"/>
    <property type="project" value="EnsemblFungi"/>
</dbReference>
<gene>
    <name evidence="15" type="ORF">M427DRAFT_141058</name>
</gene>
<feature type="compositionally biased region" description="Basic and acidic residues" evidence="11">
    <location>
        <begin position="816"/>
        <end position="825"/>
    </location>
</feature>
<organism evidence="15 16">
    <name type="scientific">Gonapodya prolifera (strain JEL478)</name>
    <name type="common">Monoblepharis prolifera</name>
    <dbReference type="NCBI Taxonomy" id="1344416"/>
    <lineage>
        <taxon>Eukaryota</taxon>
        <taxon>Fungi</taxon>
        <taxon>Fungi incertae sedis</taxon>
        <taxon>Chytridiomycota</taxon>
        <taxon>Chytridiomycota incertae sedis</taxon>
        <taxon>Monoblepharidomycetes</taxon>
        <taxon>Monoblepharidales</taxon>
        <taxon>Gonapodyaceae</taxon>
        <taxon>Gonapodya</taxon>
    </lineage>
</organism>
<dbReference type="EC" id="3.6.4.13" evidence="3"/>
<feature type="region of interest" description="Disordered" evidence="11">
    <location>
        <begin position="1"/>
        <end position="106"/>
    </location>
</feature>
<evidence type="ECO:0000256" key="3">
    <source>
        <dbReference type="ARBA" id="ARBA00012552"/>
    </source>
</evidence>
<feature type="domain" description="Helicase ATP-binding" evidence="12">
    <location>
        <begin position="135"/>
        <end position="307"/>
    </location>
</feature>
<evidence type="ECO:0000256" key="11">
    <source>
        <dbReference type="SAM" id="MobiDB-lite"/>
    </source>
</evidence>
<dbReference type="OMA" id="EDQFGMM"/>
<dbReference type="AlphaFoldDB" id="A0A138ZYY5"/>
<dbReference type="SUPFAM" id="SSF52540">
    <property type="entry name" value="P-loop containing nucleoside triphosphate hydrolases"/>
    <property type="match status" value="1"/>
</dbReference>
<dbReference type="PROSITE" id="PS51195">
    <property type="entry name" value="Q_MOTIF"/>
    <property type="match status" value="1"/>
</dbReference>
<dbReference type="SMART" id="SM01123">
    <property type="entry name" value="DBP10CT"/>
    <property type="match status" value="1"/>
</dbReference>
<dbReference type="GO" id="GO:0005524">
    <property type="term" value="F:ATP binding"/>
    <property type="evidence" value="ECO:0007669"/>
    <property type="project" value="UniProtKB-KW"/>
</dbReference>
<dbReference type="PROSITE" id="PS51192">
    <property type="entry name" value="HELICASE_ATP_BIND_1"/>
    <property type="match status" value="1"/>
</dbReference>
<dbReference type="GO" id="GO:0000466">
    <property type="term" value="P:maturation of 5.8S rRNA from tricistronic rRNA transcript (SSU-rRNA, 5.8S rRNA, LSU-rRNA)"/>
    <property type="evidence" value="ECO:0007669"/>
    <property type="project" value="EnsemblFungi"/>
</dbReference>
<dbReference type="GO" id="GO:0005829">
    <property type="term" value="C:cytosol"/>
    <property type="evidence" value="ECO:0007669"/>
    <property type="project" value="TreeGrafter"/>
</dbReference>
<accession>A0A138ZYY5</accession>
<feature type="region of interest" description="Disordered" evidence="11">
    <location>
        <begin position="609"/>
        <end position="670"/>
    </location>
</feature>
<dbReference type="InterPro" id="IPR014014">
    <property type="entry name" value="RNA_helicase_DEAD_Q_motif"/>
</dbReference>
<dbReference type="Pfam" id="PF08147">
    <property type="entry name" value="DBP10CT"/>
    <property type="match status" value="1"/>
</dbReference>
<feature type="domain" description="DEAD-box RNA helicase Q" evidence="14">
    <location>
        <begin position="104"/>
        <end position="132"/>
    </location>
</feature>
<comment type="catalytic activity">
    <reaction evidence="9">
        <text>ATP + H2O = ADP + phosphate + H(+)</text>
        <dbReference type="Rhea" id="RHEA:13065"/>
        <dbReference type="ChEBI" id="CHEBI:15377"/>
        <dbReference type="ChEBI" id="CHEBI:15378"/>
        <dbReference type="ChEBI" id="CHEBI:30616"/>
        <dbReference type="ChEBI" id="CHEBI:43474"/>
        <dbReference type="ChEBI" id="CHEBI:456216"/>
        <dbReference type="EC" id="3.6.4.13"/>
    </reaction>
</comment>
<proteinExistence type="inferred from homology"/>
<dbReference type="SMART" id="SM00487">
    <property type="entry name" value="DEXDc"/>
    <property type="match status" value="1"/>
</dbReference>
<comment type="similarity">
    <text evidence="2">Belongs to the DEAD box helicase family. DDX54/DBP10 subfamily.</text>
</comment>
<dbReference type="Gene3D" id="3.40.50.300">
    <property type="entry name" value="P-loop containing nucleotide triphosphate hydrolases"/>
    <property type="match status" value="2"/>
</dbReference>
<protein>
    <recommendedName>
        <fullName evidence="3">RNA helicase</fullName>
        <ecNumber evidence="3">3.6.4.13</ecNumber>
    </recommendedName>
</protein>
<feature type="domain" description="Helicase C-terminal" evidence="13">
    <location>
        <begin position="331"/>
        <end position="483"/>
    </location>
</feature>
<dbReference type="PANTHER" id="PTHR47959">
    <property type="entry name" value="ATP-DEPENDENT RNA HELICASE RHLE-RELATED"/>
    <property type="match status" value="1"/>
</dbReference>
<dbReference type="EMBL" id="KQ965870">
    <property type="protein sequence ID" value="KXS09343.1"/>
    <property type="molecule type" value="Genomic_DNA"/>
</dbReference>
<evidence type="ECO:0000256" key="7">
    <source>
        <dbReference type="ARBA" id="ARBA00022840"/>
    </source>
</evidence>
<dbReference type="GO" id="GO:0030687">
    <property type="term" value="C:preribosome, large subunit precursor"/>
    <property type="evidence" value="ECO:0007669"/>
    <property type="project" value="EnsemblFungi"/>
</dbReference>
<feature type="compositionally biased region" description="Basic residues" evidence="11">
    <location>
        <begin position="1"/>
        <end position="13"/>
    </location>
</feature>
<dbReference type="OrthoDB" id="1191041at2759"/>
<dbReference type="InterPro" id="IPR011545">
    <property type="entry name" value="DEAD/DEAH_box_helicase_dom"/>
</dbReference>
<dbReference type="InterPro" id="IPR027417">
    <property type="entry name" value="P-loop_NTPase"/>
</dbReference>
<feature type="compositionally biased region" description="Basic and acidic residues" evidence="11">
    <location>
        <begin position="78"/>
        <end position="90"/>
    </location>
</feature>
<dbReference type="InterPro" id="IPR012541">
    <property type="entry name" value="DBP10_C"/>
</dbReference>
<dbReference type="GO" id="GO:0005730">
    <property type="term" value="C:nucleolus"/>
    <property type="evidence" value="ECO:0007669"/>
    <property type="project" value="EnsemblFungi"/>
</dbReference>